<dbReference type="RefSeq" id="WP_062535470.1">
    <property type="nucleotide sequence ID" value="NZ_CP012678.1"/>
</dbReference>
<dbReference type="KEGG" id="pur:AOC03_09605"/>
<dbReference type="EMBL" id="CP012678">
    <property type="protein sequence ID" value="ALF60259.1"/>
    <property type="molecule type" value="Genomic_DNA"/>
</dbReference>
<name>A0A0M4T8N0_9GAMM</name>
<feature type="region of interest" description="Disordered" evidence="1">
    <location>
        <begin position="112"/>
        <end position="172"/>
    </location>
</feature>
<evidence type="ECO:0000313" key="3">
    <source>
        <dbReference type="Proteomes" id="UP000059847"/>
    </source>
</evidence>
<feature type="compositionally biased region" description="Basic and acidic residues" evidence="1">
    <location>
        <begin position="112"/>
        <end position="126"/>
    </location>
</feature>
<proteinExistence type="predicted"/>
<keyword evidence="3" id="KW-1185">Reference proteome</keyword>
<protein>
    <submittedName>
        <fullName evidence="2">Uncharacterized protein</fullName>
    </submittedName>
</protein>
<sequence length="172" mass="19629">MQTKDPALTKTRIVDSNTHPLEHNHDSEHHIVEHDDHIDHDNHKGTETFQETVIGARYVSDDPDHEEHSHAGIHHNHYNVMSTDSDIEGHAPIHKGTETLRETVVGSKYLDDGHNLAHQTDHRDQKGNPFDDNINEHTVSSNAPKSEEINDMNRYATIDNAQRRVLNPDEKD</sequence>
<accession>A0A0M4T8N0</accession>
<evidence type="ECO:0000256" key="1">
    <source>
        <dbReference type="SAM" id="MobiDB-lite"/>
    </source>
</evidence>
<evidence type="ECO:0000313" key="2">
    <source>
        <dbReference type="EMBL" id="ALF60259.1"/>
    </source>
</evidence>
<organism evidence="2 3">
    <name type="scientific">Psychrobacter urativorans</name>
    <dbReference type="NCBI Taxonomy" id="45610"/>
    <lineage>
        <taxon>Bacteria</taxon>
        <taxon>Pseudomonadati</taxon>
        <taxon>Pseudomonadota</taxon>
        <taxon>Gammaproteobacteria</taxon>
        <taxon>Moraxellales</taxon>
        <taxon>Moraxellaceae</taxon>
        <taxon>Psychrobacter</taxon>
    </lineage>
</organism>
<gene>
    <name evidence="2" type="ORF">AOC03_09605</name>
</gene>
<dbReference type="AlphaFoldDB" id="A0A0M4T8N0"/>
<dbReference type="Proteomes" id="UP000059847">
    <property type="component" value="Chromosome"/>
</dbReference>
<reference evidence="2 3" key="1">
    <citation type="submission" date="2015-09" db="EMBL/GenBank/DDBJ databases">
        <title>Complete genome of Psychrobacter urativorans R10.10B.</title>
        <authorList>
            <person name="See-Too W.S."/>
            <person name="Chan K.G."/>
        </authorList>
    </citation>
    <scope>NUCLEOTIDE SEQUENCE [LARGE SCALE GENOMIC DNA]</scope>
    <source>
        <strain evidence="2 3">R10.10B</strain>
    </source>
</reference>
<dbReference type="OrthoDB" id="6658394at2"/>